<dbReference type="RefSeq" id="WP_191142684.1">
    <property type="nucleotide sequence ID" value="NZ_JACXAH010000033.1"/>
</dbReference>
<proteinExistence type="predicted"/>
<evidence type="ECO:0000313" key="2">
    <source>
        <dbReference type="Proteomes" id="UP000661691"/>
    </source>
</evidence>
<gene>
    <name evidence="1" type="ORF">IC620_15175</name>
</gene>
<evidence type="ECO:0000313" key="1">
    <source>
        <dbReference type="EMBL" id="MBD1373687.1"/>
    </source>
</evidence>
<keyword evidence="2" id="KW-1185">Reference proteome</keyword>
<dbReference type="Proteomes" id="UP000661691">
    <property type="component" value="Unassembled WGS sequence"/>
</dbReference>
<evidence type="ECO:0008006" key="3">
    <source>
        <dbReference type="Google" id="ProtNLM"/>
    </source>
</evidence>
<name>A0A926NBT4_9BACL</name>
<dbReference type="NCBIfam" id="TIGR03696">
    <property type="entry name" value="Rhs_assc_core"/>
    <property type="match status" value="1"/>
</dbReference>
<accession>A0A926NBT4</accession>
<organism evidence="1 2">
    <name type="scientific">Polycladospora coralii</name>
    <dbReference type="NCBI Taxonomy" id="2771432"/>
    <lineage>
        <taxon>Bacteria</taxon>
        <taxon>Bacillati</taxon>
        <taxon>Bacillota</taxon>
        <taxon>Bacilli</taxon>
        <taxon>Bacillales</taxon>
        <taxon>Thermoactinomycetaceae</taxon>
        <taxon>Polycladospora</taxon>
    </lineage>
</organism>
<dbReference type="AlphaFoldDB" id="A0A926NBT4"/>
<dbReference type="InterPro" id="IPR022385">
    <property type="entry name" value="Rhs_assc_core"/>
</dbReference>
<protein>
    <recommendedName>
        <fullName evidence="3">RHS repeat-associated core domain-containing protein</fullName>
    </recommendedName>
</protein>
<sequence length="136" mass="15226">RWDDDTETYDMGFRNYNPSNARFDTRDMYADAAQDIELAMSLADMTRYGFTGGNPISYSDLDGHFQAQAGGTGRAINDKIVQAPTMANPKPDHCTRATCGSTKKTKKVVDLILLKKTGRTRPKMVSKQVQRQFKPV</sequence>
<feature type="non-terminal residue" evidence="1">
    <location>
        <position position="1"/>
    </location>
</feature>
<dbReference type="Gene3D" id="2.180.10.10">
    <property type="entry name" value="RHS repeat-associated core"/>
    <property type="match status" value="1"/>
</dbReference>
<reference evidence="1" key="1">
    <citation type="submission" date="2020-09" db="EMBL/GenBank/DDBJ databases">
        <title>A novel bacterium of genus Hazenella, isolated from South China Sea.</title>
        <authorList>
            <person name="Huang H."/>
            <person name="Mo K."/>
            <person name="Hu Y."/>
        </authorList>
    </citation>
    <scope>NUCLEOTIDE SEQUENCE</scope>
    <source>
        <strain evidence="1">IB182357</strain>
    </source>
</reference>
<comment type="caution">
    <text evidence="1">The sequence shown here is derived from an EMBL/GenBank/DDBJ whole genome shotgun (WGS) entry which is preliminary data.</text>
</comment>
<dbReference type="EMBL" id="JACXAH010000033">
    <property type="protein sequence ID" value="MBD1373687.1"/>
    <property type="molecule type" value="Genomic_DNA"/>
</dbReference>